<dbReference type="Pfam" id="PF00708">
    <property type="entry name" value="Acylphosphatase"/>
    <property type="match status" value="1"/>
</dbReference>
<feature type="active site" evidence="1">
    <location>
        <position position="109"/>
    </location>
</feature>
<sequence>MAIAFASTTIRRMMIHTRPRFIAYWNNSIANKTASRIFHFGYYNSNCSSNTSSLQFPLPRTLSAMASPQDSSTIKTEKVVIKGRVQGVWYRNWTVDNAKELGLNGWVRNRRDGSVEALFSGSPDAVQEMQLRCRRGPRDAVVTGLEVFPCDNDDDPGTGFHRKPTV</sequence>
<reference evidence="5" key="2">
    <citation type="submission" date="2025-08" db="UniProtKB">
        <authorList>
            <consortium name="RefSeq"/>
        </authorList>
    </citation>
    <scope>IDENTIFICATION</scope>
    <source>
        <tissue evidence="5">Etiolated seedlings</tissue>
    </source>
</reference>
<dbReference type="InterPro" id="IPR001792">
    <property type="entry name" value="Acylphosphatase-like_dom"/>
</dbReference>
<dbReference type="InterPro" id="IPR036046">
    <property type="entry name" value="Acylphosphatase-like_dom_sf"/>
</dbReference>
<dbReference type="KEGG" id="cam:101512723"/>
<gene>
    <name evidence="5" type="primary">LOC101512723</name>
</gene>
<dbReference type="EC" id="3.6.1.7" evidence="1"/>
<dbReference type="NCBIfam" id="NF010996">
    <property type="entry name" value="PRK14421.1"/>
    <property type="match status" value="1"/>
</dbReference>
<reference evidence="4" key="1">
    <citation type="journal article" date="2013" name="Nat. Biotechnol.">
        <title>Draft genome sequence of chickpea (Cicer arietinum) provides a resource for trait improvement.</title>
        <authorList>
            <person name="Varshney R.K."/>
            <person name="Song C."/>
            <person name="Saxena R.K."/>
            <person name="Azam S."/>
            <person name="Yu S."/>
            <person name="Sharpe A.G."/>
            <person name="Cannon S."/>
            <person name="Baek J."/>
            <person name="Rosen B.D."/>
            <person name="Tar'an B."/>
            <person name="Millan T."/>
            <person name="Zhang X."/>
            <person name="Ramsay L.D."/>
            <person name="Iwata A."/>
            <person name="Wang Y."/>
            <person name="Nelson W."/>
            <person name="Farmer A.D."/>
            <person name="Gaur P.M."/>
            <person name="Soderlund C."/>
            <person name="Penmetsa R.V."/>
            <person name="Xu C."/>
            <person name="Bharti A.K."/>
            <person name="He W."/>
            <person name="Winter P."/>
            <person name="Zhao S."/>
            <person name="Hane J.K."/>
            <person name="Carrasquilla-Garcia N."/>
            <person name="Condie J.A."/>
            <person name="Upadhyaya H.D."/>
            <person name="Luo M.C."/>
            <person name="Thudi M."/>
            <person name="Gowda C.L."/>
            <person name="Singh N.P."/>
            <person name="Lichtenzveig J."/>
            <person name="Gali K.K."/>
            <person name="Rubio J."/>
            <person name="Nadarajan N."/>
            <person name="Dolezel J."/>
            <person name="Bansal K.C."/>
            <person name="Xu X."/>
            <person name="Edwards D."/>
            <person name="Zhang G."/>
            <person name="Kahl G."/>
            <person name="Gil J."/>
            <person name="Singh K.B."/>
            <person name="Datta S.K."/>
            <person name="Jackson S.A."/>
            <person name="Wang J."/>
            <person name="Cook D.R."/>
        </authorList>
    </citation>
    <scope>NUCLEOTIDE SEQUENCE [LARGE SCALE GENOMIC DNA]</scope>
    <source>
        <strain evidence="4">cv. CDC Frontier</strain>
    </source>
</reference>
<keyword evidence="4" id="KW-1185">Reference proteome</keyword>
<comment type="similarity">
    <text evidence="2">Belongs to the acylphosphatase family.</text>
</comment>
<evidence type="ECO:0000259" key="3">
    <source>
        <dbReference type="PROSITE" id="PS51160"/>
    </source>
</evidence>
<comment type="catalytic activity">
    <reaction evidence="1">
        <text>an acyl phosphate + H2O = a carboxylate + phosphate + H(+)</text>
        <dbReference type="Rhea" id="RHEA:14965"/>
        <dbReference type="ChEBI" id="CHEBI:15377"/>
        <dbReference type="ChEBI" id="CHEBI:15378"/>
        <dbReference type="ChEBI" id="CHEBI:29067"/>
        <dbReference type="ChEBI" id="CHEBI:43474"/>
        <dbReference type="ChEBI" id="CHEBI:59918"/>
        <dbReference type="EC" id="3.6.1.7"/>
    </reaction>
</comment>
<dbReference type="eggNOG" id="KOG3360">
    <property type="taxonomic scope" value="Eukaryota"/>
</dbReference>
<feature type="active site" evidence="1">
    <location>
        <position position="91"/>
    </location>
</feature>
<keyword evidence="1" id="KW-0378">Hydrolase</keyword>
<dbReference type="GeneID" id="101512723"/>
<dbReference type="InterPro" id="IPR017968">
    <property type="entry name" value="Acylphosphatase_CS"/>
</dbReference>
<evidence type="ECO:0000256" key="1">
    <source>
        <dbReference type="PROSITE-ProRule" id="PRU00520"/>
    </source>
</evidence>
<feature type="domain" description="Acylphosphatase-like" evidence="3">
    <location>
        <begin position="76"/>
        <end position="164"/>
    </location>
</feature>
<dbReference type="RefSeq" id="XP_012570314.1">
    <property type="nucleotide sequence ID" value="XM_012714860.2"/>
</dbReference>
<dbReference type="PANTHER" id="PTHR47268:SF4">
    <property type="entry name" value="ACYLPHOSPHATASE"/>
    <property type="match status" value="1"/>
</dbReference>
<dbReference type="SUPFAM" id="SSF54975">
    <property type="entry name" value="Acylphosphatase/BLUF domain-like"/>
    <property type="match status" value="1"/>
</dbReference>
<dbReference type="AlphaFoldDB" id="A0A1S3E4K6"/>
<evidence type="ECO:0000313" key="4">
    <source>
        <dbReference type="Proteomes" id="UP000087171"/>
    </source>
</evidence>
<dbReference type="PANTHER" id="PTHR47268">
    <property type="entry name" value="ACYLPHOSPHATASE"/>
    <property type="match status" value="1"/>
</dbReference>
<dbReference type="PROSITE" id="PS51160">
    <property type="entry name" value="ACYLPHOSPHATASE_3"/>
    <property type="match status" value="1"/>
</dbReference>
<dbReference type="STRING" id="3827.A0A1S3E4K6"/>
<organism evidence="4 5">
    <name type="scientific">Cicer arietinum</name>
    <name type="common">Chickpea</name>
    <name type="synonym">Garbanzo</name>
    <dbReference type="NCBI Taxonomy" id="3827"/>
    <lineage>
        <taxon>Eukaryota</taxon>
        <taxon>Viridiplantae</taxon>
        <taxon>Streptophyta</taxon>
        <taxon>Embryophyta</taxon>
        <taxon>Tracheophyta</taxon>
        <taxon>Spermatophyta</taxon>
        <taxon>Magnoliopsida</taxon>
        <taxon>eudicotyledons</taxon>
        <taxon>Gunneridae</taxon>
        <taxon>Pentapetalae</taxon>
        <taxon>rosids</taxon>
        <taxon>fabids</taxon>
        <taxon>Fabales</taxon>
        <taxon>Fabaceae</taxon>
        <taxon>Papilionoideae</taxon>
        <taxon>50 kb inversion clade</taxon>
        <taxon>NPAAA clade</taxon>
        <taxon>Hologalegina</taxon>
        <taxon>IRL clade</taxon>
        <taxon>Cicereae</taxon>
        <taxon>Cicer</taxon>
    </lineage>
</organism>
<dbReference type="PRINTS" id="PR00112">
    <property type="entry name" value="ACYLPHPHTASE"/>
</dbReference>
<dbReference type="Proteomes" id="UP000087171">
    <property type="component" value="Chromosome Ca4"/>
</dbReference>
<protein>
    <recommendedName>
        <fullName evidence="1">acylphosphatase</fullName>
        <ecNumber evidence="1">3.6.1.7</ecNumber>
    </recommendedName>
</protein>
<name>A0A1S3E4K6_CICAR</name>
<accession>A0A1S3E4K6</accession>
<dbReference type="PaxDb" id="3827-XP_004497533.1"/>
<dbReference type="PROSITE" id="PS00151">
    <property type="entry name" value="ACYLPHOSPHATASE_2"/>
    <property type="match status" value="1"/>
</dbReference>
<dbReference type="Gene3D" id="3.30.70.100">
    <property type="match status" value="1"/>
</dbReference>
<proteinExistence type="inferred from homology"/>
<evidence type="ECO:0000313" key="5">
    <source>
        <dbReference type="RefSeq" id="XP_012570314.1"/>
    </source>
</evidence>
<evidence type="ECO:0000256" key="2">
    <source>
        <dbReference type="RuleBase" id="RU004168"/>
    </source>
</evidence>
<dbReference type="OrthoDB" id="7961613at2759"/>
<dbReference type="InterPro" id="IPR020456">
    <property type="entry name" value="Acylphosphatase"/>
</dbReference>
<dbReference type="GO" id="GO:0003998">
    <property type="term" value="F:acylphosphatase activity"/>
    <property type="evidence" value="ECO:0007669"/>
    <property type="project" value="UniProtKB-EC"/>
</dbReference>